<feature type="non-terminal residue" evidence="2">
    <location>
        <position position="30"/>
    </location>
</feature>
<keyword evidence="3" id="KW-1185">Reference proteome</keyword>
<sequence>MTLGAKTQPAGPSSGAAGSNAPAARPRGGR</sequence>
<organism evidence="2 3">
    <name type="scientific">Corynebacterium otitidis ATCC 51513</name>
    <dbReference type="NCBI Taxonomy" id="883169"/>
    <lineage>
        <taxon>Bacteria</taxon>
        <taxon>Bacillati</taxon>
        <taxon>Actinomycetota</taxon>
        <taxon>Actinomycetes</taxon>
        <taxon>Mycobacteriales</taxon>
        <taxon>Corynebacteriaceae</taxon>
        <taxon>Corynebacterium</taxon>
    </lineage>
</organism>
<evidence type="ECO:0000313" key="2">
    <source>
        <dbReference type="EMBL" id="EJZ82967.1"/>
    </source>
</evidence>
<comment type="caution">
    <text evidence="2">The sequence shown here is derived from an EMBL/GenBank/DDBJ whole genome shotgun (WGS) entry which is preliminary data.</text>
</comment>
<reference evidence="2 3" key="1">
    <citation type="submission" date="2012-08" db="EMBL/GenBank/DDBJ databases">
        <title>The Genome Sequence of Turicella otitidis ATCC 51513.</title>
        <authorList>
            <consortium name="The Broad Institute Genome Sequencing Platform"/>
            <person name="Earl A."/>
            <person name="Ward D."/>
            <person name="Feldgarden M."/>
            <person name="Gevers D."/>
            <person name="Huys G."/>
            <person name="Walker B."/>
            <person name="Young S.K."/>
            <person name="Zeng Q."/>
            <person name="Gargeya S."/>
            <person name="Fitzgerald M."/>
            <person name="Haas B."/>
            <person name="Abouelleil A."/>
            <person name="Alvarado L."/>
            <person name="Arachchi H.M."/>
            <person name="Berlin A.M."/>
            <person name="Chapman S.B."/>
            <person name="Goldberg J."/>
            <person name="Griggs A."/>
            <person name="Gujja S."/>
            <person name="Hansen M."/>
            <person name="Howarth C."/>
            <person name="Imamovic A."/>
            <person name="Larimer J."/>
            <person name="McCowen C."/>
            <person name="Montmayeur A."/>
            <person name="Murphy C."/>
            <person name="Neiman D."/>
            <person name="Pearson M."/>
            <person name="Priest M."/>
            <person name="Roberts A."/>
            <person name="Saif S."/>
            <person name="Shea T."/>
            <person name="Sisk P."/>
            <person name="Sykes S."/>
            <person name="Wortman J."/>
            <person name="Nusbaum C."/>
            <person name="Birren B."/>
        </authorList>
    </citation>
    <scope>NUCLEOTIDE SEQUENCE [LARGE SCALE GENOMIC DNA]</scope>
    <source>
        <strain evidence="2 3">ATCC 51513</strain>
    </source>
</reference>
<feature type="compositionally biased region" description="Low complexity" evidence="1">
    <location>
        <begin position="9"/>
        <end position="30"/>
    </location>
</feature>
<evidence type="ECO:0000256" key="1">
    <source>
        <dbReference type="SAM" id="MobiDB-lite"/>
    </source>
</evidence>
<proteinExistence type="predicted"/>
<name>K0YHD7_9CORY</name>
<evidence type="ECO:0000313" key="3">
    <source>
        <dbReference type="Proteomes" id="UP000006078"/>
    </source>
</evidence>
<dbReference type="Proteomes" id="UP000006078">
    <property type="component" value="Unassembled WGS sequence"/>
</dbReference>
<dbReference type="EMBL" id="AHAE01000006">
    <property type="protein sequence ID" value="EJZ82967.1"/>
    <property type="molecule type" value="Genomic_DNA"/>
</dbReference>
<feature type="region of interest" description="Disordered" evidence="1">
    <location>
        <begin position="1"/>
        <end position="30"/>
    </location>
</feature>
<dbReference type="AlphaFoldDB" id="K0YHD7"/>
<protein>
    <submittedName>
        <fullName evidence="2">Uncharacterized protein</fullName>
    </submittedName>
</protein>
<accession>K0YHD7</accession>
<dbReference type="HOGENOM" id="CLU_3407774_0_0_11"/>
<gene>
    <name evidence="2" type="ORF">HMPREF9719_00149</name>
</gene>